<sequence>MYDNIIFGGEEEDEGDSQLVDMRTGDQTTLITWAATTQPEDGESSEFTNRRPSLRDFSISRTRTLQQEKDHPHLETQDQSTSTTTNTTGNSYSYSDTSSIARFPDFQFSLGALSALSLALGSVRGPPWGRGNKKVCCFLLAVLEVDGPDEVTVRRGPDTGHVVSVLRLIVGDETSTICKLTAWRQVAETWGGGIRRGDVVYFENILATATEENGSSGGGSTSHAPTFTLVASPYLHSQAEICYRTMPRTSVPADMRLRPDLRLGASDATVRRVAAVVPGLSEWPGSGRRKPVAIDPSVGG</sequence>
<keyword evidence="4" id="KW-1185">Reference proteome</keyword>
<dbReference type="EMBL" id="WTXG01000095">
    <property type="protein sequence ID" value="KAI0293485.1"/>
    <property type="molecule type" value="Genomic_DNA"/>
</dbReference>
<evidence type="ECO:0000313" key="4">
    <source>
        <dbReference type="Proteomes" id="UP001203297"/>
    </source>
</evidence>
<dbReference type="Proteomes" id="UP001203297">
    <property type="component" value="Unassembled WGS sequence"/>
</dbReference>
<dbReference type="Pfam" id="PF21669">
    <property type="entry name" value="SHLD2_OB1"/>
    <property type="match status" value="1"/>
</dbReference>
<evidence type="ECO:0000259" key="2">
    <source>
        <dbReference type="Pfam" id="PF21669"/>
    </source>
</evidence>
<proteinExistence type="predicted"/>
<evidence type="ECO:0000313" key="3">
    <source>
        <dbReference type="EMBL" id="KAI0293485.1"/>
    </source>
</evidence>
<accession>A0AAD4LWZ4</accession>
<organism evidence="3 4">
    <name type="scientific">Multifurca ochricompacta</name>
    <dbReference type="NCBI Taxonomy" id="376703"/>
    <lineage>
        <taxon>Eukaryota</taxon>
        <taxon>Fungi</taxon>
        <taxon>Dikarya</taxon>
        <taxon>Basidiomycota</taxon>
        <taxon>Agaricomycotina</taxon>
        <taxon>Agaricomycetes</taxon>
        <taxon>Russulales</taxon>
        <taxon>Russulaceae</taxon>
        <taxon>Multifurca</taxon>
    </lineage>
</organism>
<gene>
    <name evidence="3" type="ORF">B0F90DRAFT_1822066</name>
</gene>
<feature type="compositionally biased region" description="Basic and acidic residues" evidence="1">
    <location>
        <begin position="66"/>
        <end position="76"/>
    </location>
</feature>
<dbReference type="AlphaFoldDB" id="A0AAD4LWZ4"/>
<dbReference type="SUPFAM" id="SSF50249">
    <property type="entry name" value="Nucleic acid-binding proteins"/>
    <property type="match status" value="1"/>
</dbReference>
<reference evidence="3" key="1">
    <citation type="journal article" date="2022" name="New Phytol.">
        <title>Evolutionary transition to the ectomycorrhizal habit in the genomes of a hyperdiverse lineage of mushroom-forming fungi.</title>
        <authorList>
            <person name="Looney B."/>
            <person name="Miyauchi S."/>
            <person name="Morin E."/>
            <person name="Drula E."/>
            <person name="Courty P.E."/>
            <person name="Kohler A."/>
            <person name="Kuo A."/>
            <person name="LaButti K."/>
            <person name="Pangilinan J."/>
            <person name="Lipzen A."/>
            <person name="Riley R."/>
            <person name="Andreopoulos W."/>
            <person name="He G."/>
            <person name="Johnson J."/>
            <person name="Nolan M."/>
            <person name="Tritt A."/>
            <person name="Barry K.W."/>
            <person name="Grigoriev I.V."/>
            <person name="Nagy L.G."/>
            <person name="Hibbett D."/>
            <person name="Henrissat B."/>
            <person name="Matheny P.B."/>
            <person name="Labbe J."/>
            <person name="Martin F.M."/>
        </authorList>
    </citation>
    <scope>NUCLEOTIDE SEQUENCE</scope>
    <source>
        <strain evidence="3">BPL690</strain>
    </source>
</reference>
<dbReference type="InterPro" id="IPR049507">
    <property type="entry name" value="SHLD2_OB1"/>
</dbReference>
<dbReference type="InterPro" id="IPR012340">
    <property type="entry name" value="NA-bd_OB-fold"/>
</dbReference>
<comment type="caution">
    <text evidence="3">The sequence shown here is derived from an EMBL/GenBank/DDBJ whole genome shotgun (WGS) entry which is preliminary data.</text>
</comment>
<feature type="domain" description="Shieldin complex subunit 2 first OB fold" evidence="2">
    <location>
        <begin position="138"/>
        <end position="209"/>
    </location>
</feature>
<protein>
    <recommendedName>
        <fullName evidence="2">Shieldin complex subunit 2 first OB fold domain-containing protein</fullName>
    </recommendedName>
</protein>
<dbReference type="Gene3D" id="2.40.50.140">
    <property type="entry name" value="Nucleic acid-binding proteins"/>
    <property type="match status" value="1"/>
</dbReference>
<feature type="region of interest" description="Disordered" evidence="1">
    <location>
        <begin position="63"/>
        <end position="93"/>
    </location>
</feature>
<name>A0AAD4LWZ4_9AGAM</name>
<evidence type="ECO:0000256" key="1">
    <source>
        <dbReference type="SAM" id="MobiDB-lite"/>
    </source>
</evidence>
<feature type="compositionally biased region" description="Low complexity" evidence="1">
    <location>
        <begin position="77"/>
        <end position="93"/>
    </location>
</feature>